<protein>
    <submittedName>
        <fullName evidence="1">Anhydro-N-acetylmuramic acid kinase</fullName>
        <ecNumber evidence="1">2.7.1.170</ecNumber>
    </submittedName>
</protein>
<name>A0A506PK90_9FLAO</name>
<sequence length="355" mass="40235">MLRNEYFVIGVMSGTSLDGIDLAYVHFTLNKQWQFEIIHAQTIPYPKEWTNILTNLAKDTIEKIIEIDPRYTNYLGSVINQFISTFNISRIDFIASHGHTALHQPEKGLTYQIGNLEQLSQLLKCTVICDFRTNDVKLGGQGAPLVPIGDRLLFSGYDYCLNLGGFSNISFEFNGERKAFDICPVNTVLNFYANKLGFEFDMNGELSRAGKVKKTLLQELNSLEYYTQPFPKSLGIEYVNNSVLPLIDGYQIDVMDILRTFTEHIAVQVAKQISFKINSKVLVTGGGTKNKFLLDRLRFYSLNEIVVPSNQIIDFKEALIFAFLGVLRFRDEINCLKSVTGANIDHSSGKIYFLK</sequence>
<reference evidence="1 2" key="1">
    <citation type="submission" date="2019-06" db="EMBL/GenBank/DDBJ databases">
        <title>Flavobacteriaceae Paucihalobacterium erythroidium CWB-1, complete genome.</title>
        <authorList>
            <person name="Wu S."/>
        </authorList>
    </citation>
    <scope>NUCLEOTIDE SEQUENCE [LARGE SCALE GENOMIC DNA]</scope>
    <source>
        <strain evidence="1 2">CWB-1</strain>
    </source>
</reference>
<dbReference type="RefSeq" id="WP_140990127.1">
    <property type="nucleotide sequence ID" value="NZ_VHIQ01000003.1"/>
</dbReference>
<dbReference type="GO" id="GO:0009254">
    <property type="term" value="P:peptidoglycan turnover"/>
    <property type="evidence" value="ECO:0007669"/>
    <property type="project" value="InterPro"/>
</dbReference>
<evidence type="ECO:0000313" key="1">
    <source>
        <dbReference type="EMBL" id="TPV34233.1"/>
    </source>
</evidence>
<dbReference type="GO" id="GO:0005524">
    <property type="term" value="F:ATP binding"/>
    <property type="evidence" value="ECO:0007669"/>
    <property type="project" value="InterPro"/>
</dbReference>
<dbReference type="AlphaFoldDB" id="A0A506PK90"/>
<dbReference type="GO" id="GO:0016301">
    <property type="term" value="F:kinase activity"/>
    <property type="evidence" value="ECO:0007669"/>
    <property type="project" value="UniProtKB-KW"/>
</dbReference>
<dbReference type="Pfam" id="PF03702">
    <property type="entry name" value="AnmK"/>
    <property type="match status" value="1"/>
</dbReference>
<dbReference type="Gene3D" id="3.30.420.40">
    <property type="match status" value="2"/>
</dbReference>
<dbReference type="GO" id="GO:0006040">
    <property type="term" value="P:amino sugar metabolic process"/>
    <property type="evidence" value="ECO:0007669"/>
    <property type="project" value="InterPro"/>
</dbReference>
<dbReference type="GO" id="GO:0016773">
    <property type="term" value="F:phosphotransferase activity, alcohol group as acceptor"/>
    <property type="evidence" value="ECO:0007669"/>
    <property type="project" value="InterPro"/>
</dbReference>
<dbReference type="NCBIfam" id="NF007144">
    <property type="entry name" value="PRK09585.2-3"/>
    <property type="match status" value="1"/>
</dbReference>
<dbReference type="Proteomes" id="UP000317332">
    <property type="component" value="Unassembled WGS sequence"/>
</dbReference>
<dbReference type="PANTHER" id="PTHR30605">
    <property type="entry name" value="ANHYDRO-N-ACETYLMURAMIC ACID KINASE"/>
    <property type="match status" value="1"/>
</dbReference>
<proteinExistence type="predicted"/>
<dbReference type="PANTHER" id="PTHR30605:SF0">
    <property type="entry name" value="ANHYDRO-N-ACETYLMURAMIC ACID KINASE"/>
    <property type="match status" value="1"/>
</dbReference>
<keyword evidence="1" id="KW-0418">Kinase</keyword>
<dbReference type="InterPro" id="IPR043129">
    <property type="entry name" value="ATPase_NBD"/>
</dbReference>
<dbReference type="SUPFAM" id="SSF53067">
    <property type="entry name" value="Actin-like ATPase domain"/>
    <property type="match status" value="1"/>
</dbReference>
<keyword evidence="2" id="KW-1185">Reference proteome</keyword>
<keyword evidence="1" id="KW-0808">Transferase</keyword>
<gene>
    <name evidence="1" type="ORF">FJ651_08750</name>
</gene>
<organism evidence="1 2">
    <name type="scientific">Paucihalobacter ruber</name>
    <dbReference type="NCBI Taxonomy" id="2567861"/>
    <lineage>
        <taxon>Bacteria</taxon>
        <taxon>Pseudomonadati</taxon>
        <taxon>Bacteroidota</taxon>
        <taxon>Flavobacteriia</taxon>
        <taxon>Flavobacteriales</taxon>
        <taxon>Flavobacteriaceae</taxon>
        <taxon>Paucihalobacter</taxon>
    </lineage>
</organism>
<accession>A0A506PK90</accession>
<dbReference type="EMBL" id="VHIQ01000003">
    <property type="protein sequence ID" value="TPV34233.1"/>
    <property type="molecule type" value="Genomic_DNA"/>
</dbReference>
<comment type="caution">
    <text evidence="1">The sequence shown here is derived from an EMBL/GenBank/DDBJ whole genome shotgun (WGS) entry which is preliminary data.</text>
</comment>
<dbReference type="EC" id="2.7.1.170" evidence="1"/>
<dbReference type="OrthoDB" id="9763949at2"/>
<evidence type="ECO:0000313" key="2">
    <source>
        <dbReference type="Proteomes" id="UP000317332"/>
    </source>
</evidence>
<dbReference type="InterPro" id="IPR005338">
    <property type="entry name" value="Anhydro_N_Ac-Mur_kinase"/>
</dbReference>